<dbReference type="STRING" id="3469.A0A4Y7KIL7"/>
<evidence type="ECO:0000256" key="9">
    <source>
        <dbReference type="ARBA" id="ARBA00022777"/>
    </source>
</evidence>
<feature type="transmembrane region" description="Helical" evidence="17">
    <location>
        <begin position="382"/>
        <end position="407"/>
    </location>
</feature>
<dbReference type="InterPro" id="IPR008271">
    <property type="entry name" value="Ser/Thr_kinase_AS"/>
</dbReference>
<dbReference type="InterPro" id="IPR000742">
    <property type="entry name" value="EGF"/>
</dbReference>
<evidence type="ECO:0000313" key="20">
    <source>
        <dbReference type="EMBL" id="RZC73193.1"/>
    </source>
</evidence>
<evidence type="ECO:0000256" key="4">
    <source>
        <dbReference type="ARBA" id="ARBA00022679"/>
    </source>
</evidence>
<organism evidence="20 21">
    <name type="scientific">Papaver somniferum</name>
    <name type="common">Opium poppy</name>
    <dbReference type="NCBI Taxonomy" id="3469"/>
    <lineage>
        <taxon>Eukaryota</taxon>
        <taxon>Viridiplantae</taxon>
        <taxon>Streptophyta</taxon>
        <taxon>Embryophyta</taxon>
        <taxon>Tracheophyta</taxon>
        <taxon>Spermatophyta</taxon>
        <taxon>Magnoliopsida</taxon>
        <taxon>Ranunculales</taxon>
        <taxon>Papaveraceae</taxon>
        <taxon>Papaveroideae</taxon>
        <taxon>Papaver</taxon>
    </lineage>
</organism>
<keyword evidence="14" id="KW-0325">Glycoprotein</keyword>
<feature type="domain" description="Protein kinase" evidence="18">
    <location>
        <begin position="457"/>
        <end position="730"/>
    </location>
</feature>
<dbReference type="OMA" id="ESTRQYT"/>
<evidence type="ECO:0000256" key="17">
    <source>
        <dbReference type="SAM" id="Phobius"/>
    </source>
</evidence>
<proteinExistence type="predicted"/>
<protein>
    <recommendedName>
        <fullName evidence="22">Protein kinase domain-containing protein</fullName>
    </recommendedName>
</protein>
<keyword evidence="13" id="KW-1015">Disulfide bond</keyword>
<dbReference type="InterPro" id="IPR018097">
    <property type="entry name" value="EGF_Ca-bd_CS"/>
</dbReference>
<keyword evidence="8 16" id="KW-0547">Nucleotide-binding</keyword>
<feature type="transmembrane region" description="Helical" evidence="17">
    <location>
        <begin position="26"/>
        <end position="45"/>
    </location>
</feature>
<dbReference type="SUPFAM" id="SSF56112">
    <property type="entry name" value="Protein kinase-like (PK-like)"/>
    <property type="match status" value="1"/>
</dbReference>
<dbReference type="GO" id="GO:0007166">
    <property type="term" value="P:cell surface receptor signaling pathway"/>
    <property type="evidence" value="ECO:0007669"/>
    <property type="project" value="InterPro"/>
</dbReference>
<sequence>MIHIYLSQQNKMQIHILAQIMFQQRLLVIQLSCWLTLVSFIAAFGETKRGDCQSKCGDVSIPYPFGITAGGEDDHDTRGAEGCSIHGVGYGYNVNCNTSYNPPRPFIGTSNNLEILGISETEIHLKTLPDILCYNTSGDLVLNVSSDYMDLFDTSFTFSAIKNRLFSLGCGGLGVTFGYKRPDQIKPTSSSCISWCDSLEDVNEEACDGGGCCQVSIAKGIKQIEADLIWAINTSDTDLFSFNPCSYTFVADHERFTFSASSLMSAPDRDIPIAVDWAIGNMTCEESQKDPTTFACQKNTYCNNSDNNPGYRCTCLEGYRGNPYLSPGCTEVNECEDHNNNPCAGICINTNGSFSCACPKGSHGDGTKNGTRCTRDTEQFPLITVTLGIGLGFLFIIIASSWIHLIYKKRKSLKQREQYFRQNGGSLLKRQLILNEGGVETSKIFTAKELKSATSNYDESLVLGRGGFGTVYKGTLSDGRVVAIKKSKVVDHTQNEQFINEVVILTQVNHRNVVKLLGCCLEVEAPLLVYEYVPNGTLFQHLHSGREVPSISWESRLKIAVETASALTYLHSAASIPIIHRDVKSANILLDENYIAKVADFGASRLIPLDQTELATVVQGTRGYMDPEYFNTSQLTEKSDVYSFGVVLLELLTGKQPLFEERPGELRNLAAYFLSSMGEHRLFQFLEARVVKEATKEQVVAVADLAKRCLNWMGDRRPTMKQVTSELESLRGAENGAWTCQPNHETRLVSPTEPKDLYTAQLLHSSFSVDSGQYSLGAGITQPR</sequence>
<dbReference type="EMBL" id="CM010722">
    <property type="protein sequence ID" value="RZC73193.1"/>
    <property type="molecule type" value="Genomic_DNA"/>
</dbReference>
<dbReference type="CDD" id="cd14066">
    <property type="entry name" value="STKc_IRAK"/>
    <property type="match status" value="1"/>
</dbReference>
<dbReference type="InterPro" id="IPR017441">
    <property type="entry name" value="Protein_kinase_ATP_BS"/>
</dbReference>
<evidence type="ECO:0000259" key="19">
    <source>
        <dbReference type="PROSITE" id="PS50026"/>
    </source>
</evidence>
<dbReference type="Pfam" id="PF13947">
    <property type="entry name" value="GUB_WAK_bind"/>
    <property type="match status" value="1"/>
</dbReference>
<evidence type="ECO:0000256" key="3">
    <source>
        <dbReference type="ARBA" id="ARBA00022536"/>
    </source>
</evidence>
<dbReference type="PANTHER" id="PTHR27005:SF283">
    <property type="entry name" value="OS02G0633066 PROTEIN"/>
    <property type="match status" value="1"/>
</dbReference>
<evidence type="ECO:0000256" key="2">
    <source>
        <dbReference type="ARBA" id="ARBA00022527"/>
    </source>
</evidence>
<dbReference type="PROSITE" id="PS00010">
    <property type="entry name" value="ASX_HYDROXYL"/>
    <property type="match status" value="1"/>
</dbReference>
<dbReference type="InterPro" id="IPR009030">
    <property type="entry name" value="Growth_fac_rcpt_cys_sf"/>
</dbReference>
<dbReference type="SUPFAM" id="SSF57184">
    <property type="entry name" value="Growth factor receptor domain"/>
    <property type="match status" value="1"/>
</dbReference>
<keyword evidence="11 17" id="KW-1133">Transmembrane helix</keyword>
<dbReference type="InterPro" id="IPR045274">
    <property type="entry name" value="WAK-like"/>
</dbReference>
<comment type="subcellular location">
    <subcellularLocation>
        <location evidence="1">Membrane</location>
        <topology evidence="1">Single-pass type I membrane protein</topology>
    </subcellularLocation>
</comment>
<dbReference type="PROSITE" id="PS50026">
    <property type="entry name" value="EGF_3"/>
    <property type="match status" value="1"/>
</dbReference>
<evidence type="ECO:0000256" key="16">
    <source>
        <dbReference type="PROSITE-ProRule" id="PRU10141"/>
    </source>
</evidence>
<evidence type="ECO:0000256" key="1">
    <source>
        <dbReference type="ARBA" id="ARBA00004479"/>
    </source>
</evidence>
<evidence type="ECO:0000256" key="6">
    <source>
        <dbReference type="ARBA" id="ARBA00022729"/>
    </source>
</evidence>
<evidence type="ECO:0000256" key="12">
    <source>
        <dbReference type="ARBA" id="ARBA00023136"/>
    </source>
</evidence>
<evidence type="ECO:0000256" key="7">
    <source>
        <dbReference type="ARBA" id="ARBA00022737"/>
    </source>
</evidence>
<evidence type="ECO:0000313" key="21">
    <source>
        <dbReference type="Proteomes" id="UP000316621"/>
    </source>
</evidence>
<dbReference type="PANTHER" id="PTHR27005">
    <property type="entry name" value="WALL-ASSOCIATED RECEPTOR KINASE-LIKE 21"/>
    <property type="match status" value="1"/>
</dbReference>
<dbReference type="InterPro" id="IPR025287">
    <property type="entry name" value="WAK_GUB"/>
</dbReference>
<dbReference type="SMART" id="SM00181">
    <property type="entry name" value="EGF"/>
    <property type="match status" value="2"/>
</dbReference>
<feature type="domain" description="EGF-like" evidence="19">
    <location>
        <begin position="331"/>
        <end position="374"/>
    </location>
</feature>
<keyword evidence="12 17" id="KW-0472">Membrane</keyword>
<dbReference type="Gramene" id="RZC73193">
    <property type="protein sequence ID" value="RZC73193"/>
    <property type="gene ID" value="C5167_048671"/>
</dbReference>
<evidence type="ECO:0000256" key="13">
    <source>
        <dbReference type="ARBA" id="ARBA00023157"/>
    </source>
</evidence>
<dbReference type="SMART" id="SM00179">
    <property type="entry name" value="EGF_CA"/>
    <property type="match status" value="1"/>
</dbReference>
<keyword evidence="9" id="KW-0418">Kinase</keyword>
<dbReference type="PROSITE" id="PS01187">
    <property type="entry name" value="EGF_CA"/>
    <property type="match status" value="1"/>
</dbReference>
<keyword evidence="2" id="KW-0723">Serine/threonine-protein kinase</keyword>
<dbReference type="GO" id="GO:0004674">
    <property type="term" value="F:protein serine/threonine kinase activity"/>
    <property type="evidence" value="ECO:0007669"/>
    <property type="project" value="UniProtKB-KW"/>
</dbReference>
<keyword evidence="3 15" id="KW-0245">EGF-like domain</keyword>
<dbReference type="Pfam" id="PF07714">
    <property type="entry name" value="PK_Tyr_Ser-Thr"/>
    <property type="match status" value="1"/>
</dbReference>
<dbReference type="OrthoDB" id="4062651at2759"/>
<dbReference type="CDD" id="cd00054">
    <property type="entry name" value="EGF_CA"/>
    <property type="match status" value="1"/>
</dbReference>
<evidence type="ECO:0000259" key="18">
    <source>
        <dbReference type="PROSITE" id="PS50011"/>
    </source>
</evidence>
<name>A0A4Y7KIL7_PAPSO</name>
<evidence type="ECO:0000256" key="14">
    <source>
        <dbReference type="ARBA" id="ARBA00023180"/>
    </source>
</evidence>
<dbReference type="InterPro" id="IPR000152">
    <property type="entry name" value="EGF-type_Asp/Asn_hydroxyl_site"/>
</dbReference>
<dbReference type="PROSITE" id="PS50011">
    <property type="entry name" value="PROTEIN_KINASE_DOM"/>
    <property type="match status" value="1"/>
</dbReference>
<dbReference type="PROSITE" id="PS00108">
    <property type="entry name" value="PROTEIN_KINASE_ST"/>
    <property type="match status" value="1"/>
</dbReference>
<keyword evidence="4" id="KW-0808">Transferase</keyword>
<dbReference type="InterPro" id="IPR000719">
    <property type="entry name" value="Prot_kinase_dom"/>
</dbReference>
<evidence type="ECO:0000256" key="11">
    <source>
        <dbReference type="ARBA" id="ARBA00022989"/>
    </source>
</evidence>
<accession>A0A4Y7KIL7</accession>
<keyword evidence="7" id="KW-0677">Repeat</keyword>
<dbReference type="Gene3D" id="2.10.25.10">
    <property type="entry name" value="Laminin"/>
    <property type="match status" value="1"/>
</dbReference>
<dbReference type="SMART" id="SM00220">
    <property type="entry name" value="S_TKc"/>
    <property type="match status" value="1"/>
</dbReference>
<dbReference type="Pfam" id="PF07645">
    <property type="entry name" value="EGF_CA"/>
    <property type="match status" value="1"/>
</dbReference>
<dbReference type="Gene3D" id="3.30.200.20">
    <property type="entry name" value="Phosphorylase Kinase, domain 1"/>
    <property type="match status" value="1"/>
</dbReference>
<dbReference type="InterPro" id="IPR011009">
    <property type="entry name" value="Kinase-like_dom_sf"/>
</dbReference>
<dbReference type="Gene3D" id="1.10.510.10">
    <property type="entry name" value="Transferase(Phosphotransferase) domain 1"/>
    <property type="match status" value="1"/>
</dbReference>
<dbReference type="Proteomes" id="UP000316621">
    <property type="component" value="Chromosome 8"/>
</dbReference>
<evidence type="ECO:0000256" key="10">
    <source>
        <dbReference type="ARBA" id="ARBA00022840"/>
    </source>
</evidence>
<gene>
    <name evidence="20" type="ORF">C5167_048671</name>
</gene>
<keyword evidence="5 17" id="KW-0812">Transmembrane</keyword>
<evidence type="ECO:0008006" key="22">
    <source>
        <dbReference type="Google" id="ProtNLM"/>
    </source>
</evidence>
<dbReference type="FunFam" id="3.30.200.20:FF:000043">
    <property type="entry name" value="Wall-associated receptor kinase 2"/>
    <property type="match status" value="1"/>
</dbReference>
<dbReference type="GO" id="GO:0005524">
    <property type="term" value="F:ATP binding"/>
    <property type="evidence" value="ECO:0007669"/>
    <property type="project" value="UniProtKB-UniRule"/>
</dbReference>
<evidence type="ECO:0000256" key="8">
    <source>
        <dbReference type="ARBA" id="ARBA00022741"/>
    </source>
</evidence>
<keyword evidence="21" id="KW-1185">Reference proteome</keyword>
<dbReference type="PROSITE" id="PS00107">
    <property type="entry name" value="PROTEIN_KINASE_ATP"/>
    <property type="match status" value="1"/>
</dbReference>
<dbReference type="InterPro" id="IPR001881">
    <property type="entry name" value="EGF-like_Ca-bd_dom"/>
</dbReference>
<dbReference type="GO" id="GO:0030247">
    <property type="term" value="F:polysaccharide binding"/>
    <property type="evidence" value="ECO:0007669"/>
    <property type="project" value="InterPro"/>
</dbReference>
<evidence type="ECO:0000256" key="15">
    <source>
        <dbReference type="PROSITE-ProRule" id="PRU00076"/>
    </source>
</evidence>
<dbReference type="AlphaFoldDB" id="A0A4Y7KIL7"/>
<feature type="binding site" evidence="16">
    <location>
        <position position="486"/>
    </location>
    <ligand>
        <name>ATP</name>
        <dbReference type="ChEBI" id="CHEBI:30616"/>
    </ligand>
</feature>
<dbReference type="GO" id="GO:0005886">
    <property type="term" value="C:plasma membrane"/>
    <property type="evidence" value="ECO:0007669"/>
    <property type="project" value="TreeGrafter"/>
</dbReference>
<dbReference type="InterPro" id="IPR001245">
    <property type="entry name" value="Ser-Thr/Tyr_kinase_cat_dom"/>
</dbReference>
<dbReference type="FunFam" id="1.10.510.10:FF:000084">
    <property type="entry name" value="Wall-associated receptor kinase 2"/>
    <property type="match status" value="1"/>
</dbReference>
<evidence type="ECO:0000256" key="5">
    <source>
        <dbReference type="ARBA" id="ARBA00022692"/>
    </source>
</evidence>
<dbReference type="GO" id="GO:0005509">
    <property type="term" value="F:calcium ion binding"/>
    <property type="evidence" value="ECO:0007669"/>
    <property type="project" value="InterPro"/>
</dbReference>
<comment type="caution">
    <text evidence="15">Lacks conserved residue(s) required for the propagation of feature annotation.</text>
</comment>
<dbReference type="InterPro" id="IPR049883">
    <property type="entry name" value="NOTCH1_EGF-like"/>
</dbReference>
<reference evidence="20 21" key="1">
    <citation type="journal article" date="2018" name="Science">
        <title>The opium poppy genome and morphinan production.</title>
        <authorList>
            <person name="Guo L."/>
            <person name="Winzer T."/>
            <person name="Yang X."/>
            <person name="Li Y."/>
            <person name="Ning Z."/>
            <person name="He Z."/>
            <person name="Teodor R."/>
            <person name="Lu Y."/>
            <person name="Bowser T.A."/>
            <person name="Graham I.A."/>
            <person name="Ye K."/>
        </authorList>
    </citation>
    <scope>NUCLEOTIDE SEQUENCE [LARGE SCALE GENOMIC DNA]</scope>
    <source>
        <strain evidence="21">cv. HN1</strain>
        <tissue evidence="20">Leaves</tissue>
    </source>
</reference>
<keyword evidence="6" id="KW-0732">Signal</keyword>
<keyword evidence="10 16" id="KW-0067">ATP-binding</keyword>